<reference evidence="5" key="1">
    <citation type="submission" date="2019-04" db="EMBL/GenBank/DDBJ databases">
        <authorList>
            <consortium name="Pathogen Informatics"/>
        </authorList>
    </citation>
    <scope>NUCLEOTIDE SEQUENCE</scope>
    <source>
        <strain evidence="5">GPSC22</strain>
    </source>
</reference>
<evidence type="ECO:0000256" key="2">
    <source>
        <dbReference type="ARBA" id="ARBA00023125"/>
    </source>
</evidence>
<accession>A0A4J1TX17</accession>
<keyword evidence="3" id="KW-0233">DNA recombination</keyword>
<dbReference type="GO" id="GO:0006310">
    <property type="term" value="P:DNA recombination"/>
    <property type="evidence" value="ECO:0007669"/>
    <property type="project" value="UniProtKB-KW"/>
</dbReference>
<dbReference type="Gene3D" id="1.10.443.10">
    <property type="entry name" value="Intergrase catalytic core"/>
    <property type="match status" value="1"/>
</dbReference>
<name>A0A4J1TX17_STREE</name>
<keyword evidence="2" id="KW-0238">DNA-binding</keyword>
<dbReference type="CDD" id="cd01189">
    <property type="entry name" value="INT_ICEBs1_C_like"/>
    <property type="match status" value="1"/>
</dbReference>
<organism evidence="5">
    <name type="scientific">Streptococcus pneumoniae</name>
    <dbReference type="NCBI Taxonomy" id="1313"/>
    <lineage>
        <taxon>Bacteria</taxon>
        <taxon>Bacillati</taxon>
        <taxon>Bacillota</taxon>
        <taxon>Bacilli</taxon>
        <taxon>Lactobacillales</taxon>
        <taxon>Streptococcaceae</taxon>
        <taxon>Streptococcus</taxon>
    </lineage>
</organism>
<dbReference type="PANTHER" id="PTHR30349">
    <property type="entry name" value="PHAGE INTEGRASE-RELATED"/>
    <property type="match status" value="1"/>
</dbReference>
<evidence type="ECO:0000313" key="5">
    <source>
        <dbReference type="EMBL" id="VNP35575.1"/>
    </source>
</evidence>
<evidence type="ECO:0000256" key="1">
    <source>
        <dbReference type="ARBA" id="ARBA00008857"/>
    </source>
</evidence>
<dbReference type="GO" id="GO:0003677">
    <property type="term" value="F:DNA binding"/>
    <property type="evidence" value="ECO:0007669"/>
    <property type="project" value="UniProtKB-KW"/>
</dbReference>
<dbReference type="GO" id="GO:0015074">
    <property type="term" value="P:DNA integration"/>
    <property type="evidence" value="ECO:0007669"/>
    <property type="project" value="InterPro"/>
</dbReference>
<comment type="similarity">
    <text evidence="1">Belongs to the 'phage' integrase family.</text>
</comment>
<dbReference type="PANTHER" id="PTHR30349:SF64">
    <property type="entry name" value="PROPHAGE INTEGRASE INTD-RELATED"/>
    <property type="match status" value="1"/>
</dbReference>
<dbReference type="InterPro" id="IPR011010">
    <property type="entry name" value="DNA_brk_join_enz"/>
</dbReference>
<dbReference type="InterPro" id="IPR002104">
    <property type="entry name" value="Integrase_catalytic"/>
</dbReference>
<dbReference type="EMBL" id="CAATGE010000001">
    <property type="protein sequence ID" value="VNP35575.1"/>
    <property type="molecule type" value="Genomic_DNA"/>
</dbReference>
<dbReference type="InterPro" id="IPR050090">
    <property type="entry name" value="Tyrosine_recombinase_XerCD"/>
</dbReference>
<dbReference type="AlphaFoldDB" id="A0A4J1TX17"/>
<sequence length="375" mass="43733">MAYIEYKQRGKKRLWSFSIRERSKSLLHKSGFKTKREAKIEAEKVLHKINTGSVLRFDMTLPELYQEWLDLKIFPSNRSEVTKKKYLMRKNVIKRLFGNKPVSQIKPSEYQRIMNKYGQTVSRNFLGRLNSGIRASIQMAIADKVVIEDFTAYVDLFSSKSGQKVEEKYLHTESDYQKVLVYLKNKFDYQKSIVPYVIYFLFKTGMRFSELIALTWNDVDEVGEQLKTYRRYNTAIHKFTPPKNNTSIRLVPVTSDMLSLLKTLKILQLKTNKELNIDNKNNLIFQHFGYAYDVPDIATVNKAIKVMLKELQISPLITTKGARHTYGSYLWHNNIDLGVIAKILGHKDISMLVEVYGHTLEEKISEEFMAVKSLL</sequence>
<protein>
    <submittedName>
        <fullName evidence="5">Integrase</fullName>
    </submittedName>
</protein>
<dbReference type="Pfam" id="PF14657">
    <property type="entry name" value="Arm-DNA-bind_4"/>
    <property type="match status" value="1"/>
</dbReference>
<dbReference type="InterPro" id="IPR013762">
    <property type="entry name" value="Integrase-like_cat_sf"/>
</dbReference>
<evidence type="ECO:0000259" key="4">
    <source>
        <dbReference type="PROSITE" id="PS51898"/>
    </source>
</evidence>
<dbReference type="Pfam" id="PF00589">
    <property type="entry name" value="Phage_integrase"/>
    <property type="match status" value="1"/>
</dbReference>
<gene>
    <name evidence="5" type="ORF">SAMEA3353493_00489</name>
</gene>
<dbReference type="InterPro" id="IPR010998">
    <property type="entry name" value="Integrase_recombinase_N"/>
</dbReference>
<evidence type="ECO:0000256" key="3">
    <source>
        <dbReference type="ARBA" id="ARBA00023172"/>
    </source>
</evidence>
<proteinExistence type="inferred from homology"/>
<dbReference type="Gene3D" id="1.10.150.130">
    <property type="match status" value="1"/>
</dbReference>
<dbReference type="InterPro" id="IPR028259">
    <property type="entry name" value="AP2-like_int_N"/>
</dbReference>
<dbReference type="PROSITE" id="PS51898">
    <property type="entry name" value="TYR_RECOMBINASE"/>
    <property type="match status" value="1"/>
</dbReference>
<feature type="domain" description="Tyr recombinase" evidence="4">
    <location>
        <begin position="165"/>
        <end position="369"/>
    </location>
</feature>
<dbReference type="SUPFAM" id="SSF56349">
    <property type="entry name" value="DNA breaking-rejoining enzymes"/>
    <property type="match status" value="1"/>
</dbReference>